<feature type="domain" description="Ig-like" evidence="8">
    <location>
        <begin position="193"/>
        <end position="279"/>
    </location>
</feature>
<dbReference type="CDD" id="cd07698">
    <property type="entry name" value="IgC1_MHC_I_alpha3"/>
    <property type="match status" value="1"/>
</dbReference>
<organism evidence="9 10">
    <name type="scientific">Apodemus speciosus</name>
    <name type="common">Large Japanese field mouse</name>
    <dbReference type="NCBI Taxonomy" id="105296"/>
    <lineage>
        <taxon>Eukaryota</taxon>
        <taxon>Metazoa</taxon>
        <taxon>Chordata</taxon>
        <taxon>Craniata</taxon>
        <taxon>Vertebrata</taxon>
        <taxon>Euteleostomi</taxon>
        <taxon>Mammalia</taxon>
        <taxon>Eutheria</taxon>
        <taxon>Euarchontoglires</taxon>
        <taxon>Glires</taxon>
        <taxon>Rodentia</taxon>
        <taxon>Myomorpha</taxon>
        <taxon>Muroidea</taxon>
        <taxon>Muridae</taxon>
        <taxon>Murinae</taxon>
        <taxon>Apodemus</taxon>
    </lineage>
</organism>
<evidence type="ECO:0000256" key="7">
    <source>
        <dbReference type="SAM" id="SignalP"/>
    </source>
</evidence>
<evidence type="ECO:0000256" key="3">
    <source>
        <dbReference type="ARBA" id="ARBA00022989"/>
    </source>
</evidence>
<dbReference type="Pfam" id="PF07654">
    <property type="entry name" value="C1-set"/>
    <property type="match status" value="1"/>
</dbReference>
<name>A0ABQ0FP53_APOSI</name>
<dbReference type="InterPro" id="IPR003006">
    <property type="entry name" value="Ig/MHC_CS"/>
</dbReference>
<proteinExistence type="inferred from homology"/>
<keyword evidence="2 6" id="KW-0812">Transmembrane</keyword>
<comment type="subcellular location">
    <subcellularLocation>
        <location evidence="1">Membrane</location>
        <topology evidence="1">Single-pass type I membrane protein</topology>
    </subcellularLocation>
</comment>
<dbReference type="EMBL" id="BAAFST010000017">
    <property type="protein sequence ID" value="GAB1301029.1"/>
    <property type="molecule type" value="Genomic_DNA"/>
</dbReference>
<evidence type="ECO:0000256" key="2">
    <source>
        <dbReference type="ARBA" id="ARBA00022692"/>
    </source>
</evidence>
<dbReference type="SMART" id="SM00407">
    <property type="entry name" value="IGc1"/>
    <property type="match status" value="1"/>
</dbReference>
<keyword evidence="10" id="KW-1185">Reference proteome</keyword>
<dbReference type="SUPFAM" id="SSF54452">
    <property type="entry name" value="MHC antigen-recognition domain"/>
    <property type="match status" value="1"/>
</dbReference>
<dbReference type="InterPro" id="IPR013783">
    <property type="entry name" value="Ig-like_fold"/>
</dbReference>
<dbReference type="InterPro" id="IPR011162">
    <property type="entry name" value="MHC_I/II-like_Ag-recog"/>
</dbReference>
<feature type="signal peptide" evidence="7">
    <location>
        <begin position="1"/>
        <end position="46"/>
    </location>
</feature>
<evidence type="ECO:0000313" key="10">
    <source>
        <dbReference type="Proteomes" id="UP001623349"/>
    </source>
</evidence>
<dbReference type="InterPro" id="IPR050208">
    <property type="entry name" value="MHC_class-I_related"/>
</dbReference>
<feature type="transmembrane region" description="Helical" evidence="6">
    <location>
        <begin position="291"/>
        <end position="314"/>
    </location>
</feature>
<protein>
    <submittedName>
        <fullName evidence="9">Histocompatibility 2, M region locus 11</fullName>
    </submittedName>
</protein>
<dbReference type="InterPro" id="IPR003597">
    <property type="entry name" value="Ig_C1-set"/>
</dbReference>
<reference evidence="9 10" key="1">
    <citation type="submission" date="2024-08" db="EMBL/GenBank/DDBJ databases">
        <title>The draft genome of Apodemus speciosus.</title>
        <authorList>
            <person name="Nabeshima K."/>
            <person name="Suzuki S."/>
            <person name="Onuma M."/>
        </authorList>
    </citation>
    <scope>NUCLEOTIDE SEQUENCE [LARGE SCALE GENOMIC DNA]</scope>
    <source>
        <strain evidence="9">IB14-021</strain>
    </source>
</reference>
<evidence type="ECO:0000256" key="4">
    <source>
        <dbReference type="ARBA" id="ARBA00023180"/>
    </source>
</evidence>
<keyword evidence="4" id="KW-0325">Glycoprotein</keyword>
<dbReference type="Gene3D" id="2.60.40.10">
    <property type="entry name" value="Immunoglobulins"/>
    <property type="match status" value="1"/>
</dbReference>
<dbReference type="InterPro" id="IPR037055">
    <property type="entry name" value="MHC_I-like_Ag-recog_sf"/>
</dbReference>
<keyword evidence="3 6" id="KW-1133">Transmembrane helix</keyword>
<evidence type="ECO:0000256" key="6">
    <source>
        <dbReference type="SAM" id="Phobius"/>
    </source>
</evidence>
<dbReference type="Gene3D" id="3.30.500.10">
    <property type="entry name" value="MHC class I-like antigen recognition-like"/>
    <property type="match status" value="1"/>
</dbReference>
<sequence length="367" mass="42041">MSGLGTLLTVLRIGTPKIMEAAGSRGMKTFVIEALLLLLLAVLALASHPEVDFPGMEHCAPWRDHQKPEYWKERALGDIHFMRQLLQLMLHTYNYSAIGYHTIQRRYGCHALPRGYFSHGFLELAFNGHDYIMLNEDLRTWTTVGKTAEILRQQWEKYGFAQSMKNYLEVDCVDSLLTELQYGKEILLRTEPPKIHVIRKARPDRKITLRCWALSFYPSEITLTWERDGYDQIQYIEVVETRPAGDGTFQKWAAVVVSSGEEQRYTCHVNHKGLPEVVTLRWEPPETTVPFLSIVIAVVLGALLMGAVMTFLIWKRKTRVRESCHMTANFIHTTAIHTQQGHGGQDHCQSSQLHSKYLDPSSNICDL</sequence>
<dbReference type="PROSITE" id="PS00290">
    <property type="entry name" value="IG_MHC"/>
    <property type="match status" value="1"/>
</dbReference>
<dbReference type="Proteomes" id="UP001623349">
    <property type="component" value="Unassembled WGS sequence"/>
</dbReference>
<accession>A0ABQ0FP53</accession>
<dbReference type="InterPro" id="IPR007110">
    <property type="entry name" value="Ig-like_dom"/>
</dbReference>
<evidence type="ECO:0000256" key="5">
    <source>
        <dbReference type="RuleBase" id="RU004439"/>
    </source>
</evidence>
<keyword evidence="7" id="KW-0732">Signal</keyword>
<dbReference type="PROSITE" id="PS50835">
    <property type="entry name" value="IG_LIKE"/>
    <property type="match status" value="1"/>
</dbReference>
<keyword evidence="6" id="KW-0472">Membrane</keyword>
<evidence type="ECO:0000313" key="9">
    <source>
        <dbReference type="EMBL" id="GAB1301029.1"/>
    </source>
</evidence>
<evidence type="ECO:0000259" key="8">
    <source>
        <dbReference type="PROSITE" id="PS50835"/>
    </source>
</evidence>
<dbReference type="PANTHER" id="PTHR16675">
    <property type="entry name" value="MHC CLASS I-RELATED"/>
    <property type="match status" value="1"/>
</dbReference>
<dbReference type="PRINTS" id="PR01638">
    <property type="entry name" value="MHCCLASSI"/>
</dbReference>
<dbReference type="InterPro" id="IPR011161">
    <property type="entry name" value="MHC_I-like_Ag-recog"/>
</dbReference>
<dbReference type="SUPFAM" id="SSF48726">
    <property type="entry name" value="Immunoglobulin"/>
    <property type="match status" value="1"/>
</dbReference>
<evidence type="ECO:0000256" key="1">
    <source>
        <dbReference type="ARBA" id="ARBA00004479"/>
    </source>
</evidence>
<dbReference type="InterPro" id="IPR036179">
    <property type="entry name" value="Ig-like_dom_sf"/>
</dbReference>
<dbReference type="PANTHER" id="PTHR16675:SF280">
    <property type="entry name" value="RT1 CLASS I, LOCUS M1, GENE 4"/>
    <property type="match status" value="1"/>
</dbReference>
<comment type="similarity">
    <text evidence="5">Belongs to the MHC class I family.</text>
</comment>
<feature type="chain" id="PRO_5047438869" evidence="7">
    <location>
        <begin position="47"/>
        <end position="367"/>
    </location>
</feature>
<dbReference type="InterPro" id="IPR001039">
    <property type="entry name" value="MHC_I_a_a1/a2"/>
</dbReference>
<gene>
    <name evidence="9" type="ORF">APTSU1_001626700</name>
</gene>
<comment type="caution">
    <text evidence="9">The sequence shown here is derived from an EMBL/GenBank/DDBJ whole genome shotgun (WGS) entry which is preliminary data.</text>
</comment>
<dbReference type="Pfam" id="PF00129">
    <property type="entry name" value="MHC_I"/>
    <property type="match status" value="1"/>
</dbReference>